<dbReference type="EMBL" id="BSUN01000001">
    <property type="protein sequence ID" value="GMA34015.1"/>
    <property type="molecule type" value="Genomic_DNA"/>
</dbReference>
<accession>A0ABQ6I8B0</accession>
<dbReference type="Proteomes" id="UP001157125">
    <property type="component" value="Unassembled WGS sequence"/>
</dbReference>
<name>A0ABQ6I8B0_9MICO</name>
<feature type="transmembrane region" description="Helical" evidence="1">
    <location>
        <begin position="20"/>
        <end position="41"/>
    </location>
</feature>
<gene>
    <name evidence="2" type="ORF">GCM10025876_02190</name>
</gene>
<reference evidence="3" key="1">
    <citation type="journal article" date="2019" name="Int. J. Syst. Evol. Microbiol.">
        <title>The Global Catalogue of Microorganisms (GCM) 10K type strain sequencing project: providing services to taxonomists for standard genome sequencing and annotation.</title>
        <authorList>
            <consortium name="The Broad Institute Genomics Platform"/>
            <consortium name="The Broad Institute Genome Sequencing Center for Infectious Disease"/>
            <person name="Wu L."/>
            <person name="Ma J."/>
        </authorList>
    </citation>
    <scope>NUCLEOTIDE SEQUENCE [LARGE SCALE GENOMIC DNA]</scope>
    <source>
        <strain evidence="3">NBRC 112299</strain>
    </source>
</reference>
<evidence type="ECO:0000313" key="3">
    <source>
        <dbReference type="Proteomes" id="UP001157125"/>
    </source>
</evidence>
<evidence type="ECO:0008006" key="4">
    <source>
        <dbReference type="Google" id="ProtNLM"/>
    </source>
</evidence>
<comment type="caution">
    <text evidence="2">The sequence shown here is derived from an EMBL/GenBank/DDBJ whole genome shotgun (WGS) entry which is preliminary data.</text>
</comment>
<evidence type="ECO:0000256" key="1">
    <source>
        <dbReference type="SAM" id="Phobius"/>
    </source>
</evidence>
<keyword evidence="1" id="KW-1133">Transmembrane helix</keyword>
<keyword evidence="3" id="KW-1185">Reference proteome</keyword>
<proteinExistence type="predicted"/>
<dbReference type="RefSeq" id="WP_284327171.1">
    <property type="nucleotide sequence ID" value="NZ_BSUN01000001.1"/>
</dbReference>
<evidence type="ECO:0000313" key="2">
    <source>
        <dbReference type="EMBL" id="GMA34015.1"/>
    </source>
</evidence>
<keyword evidence="1" id="KW-0472">Membrane</keyword>
<organism evidence="2 3">
    <name type="scientific">Demequina litorisediminis</name>
    <dbReference type="NCBI Taxonomy" id="1849022"/>
    <lineage>
        <taxon>Bacteria</taxon>
        <taxon>Bacillati</taxon>
        <taxon>Actinomycetota</taxon>
        <taxon>Actinomycetes</taxon>
        <taxon>Micrococcales</taxon>
        <taxon>Demequinaceae</taxon>
        <taxon>Demequina</taxon>
    </lineage>
</organism>
<protein>
    <recommendedName>
        <fullName evidence="4">ABC transporter permease</fullName>
    </recommendedName>
</protein>
<sequence length="61" mass="6240">MATTTPTRGTRRASSRLLSWGPPLVVAAILVAAAYIANAALGERSFLLPAPHDVLAKAVGA</sequence>
<keyword evidence="1" id="KW-0812">Transmembrane</keyword>